<sequence length="220" mass="23484">MSKQRFSAARRELCETLHALADARLSPGSTGNASVRVDGGLLISPTGAVCSQIQPADVVFIDSEGAPEAGALKPSSEWHMHFALYCERPEIGGIVHCHSRYATTLACLRKSIPAYHYMIAMAGGDSIRLADYATFGTEALAEAVVNALKDRKACLMANHGQIALGATSEQALALAIQVEDLAAGYYQCLTLGEPSLLTREEMAEVLEKFSGYGQQPGQHT</sequence>
<keyword evidence="2 4" id="KW-0456">Lyase</keyword>
<protein>
    <submittedName>
        <fullName evidence="4">L-fuculose-phosphate aldolase</fullName>
        <ecNumber evidence="4">4.1.2.17</ecNumber>
    </submittedName>
</protein>
<proteinExistence type="predicted"/>
<dbReference type="Proteomes" id="UP000537130">
    <property type="component" value="Unassembled WGS sequence"/>
</dbReference>
<evidence type="ECO:0000313" key="4">
    <source>
        <dbReference type="EMBL" id="MBB3046960.1"/>
    </source>
</evidence>
<dbReference type="RefSeq" id="WP_183409613.1">
    <property type="nucleotide sequence ID" value="NZ_JACHWY010000001.1"/>
</dbReference>
<dbReference type="GO" id="GO:0019323">
    <property type="term" value="P:pentose catabolic process"/>
    <property type="evidence" value="ECO:0007669"/>
    <property type="project" value="TreeGrafter"/>
</dbReference>
<organism evidence="4 5">
    <name type="scientific">Litorivivens lipolytica</name>
    <dbReference type="NCBI Taxonomy" id="1524264"/>
    <lineage>
        <taxon>Bacteria</taxon>
        <taxon>Pseudomonadati</taxon>
        <taxon>Pseudomonadota</taxon>
        <taxon>Gammaproteobacteria</taxon>
        <taxon>Litorivivens</taxon>
    </lineage>
</organism>
<accession>A0A7W4W3V1</accession>
<dbReference type="EC" id="4.1.2.17" evidence="4"/>
<dbReference type="GO" id="GO:0005829">
    <property type="term" value="C:cytosol"/>
    <property type="evidence" value="ECO:0007669"/>
    <property type="project" value="TreeGrafter"/>
</dbReference>
<dbReference type="SUPFAM" id="SSF53639">
    <property type="entry name" value="AraD/HMP-PK domain-like"/>
    <property type="match status" value="1"/>
</dbReference>
<dbReference type="Gene3D" id="3.40.225.10">
    <property type="entry name" value="Class II aldolase/adducin N-terminal domain"/>
    <property type="match status" value="1"/>
</dbReference>
<comment type="caution">
    <text evidence="4">The sequence shown here is derived from an EMBL/GenBank/DDBJ whole genome shotgun (WGS) entry which is preliminary data.</text>
</comment>
<evidence type="ECO:0000256" key="2">
    <source>
        <dbReference type="ARBA" id="ARBA00023239"/>
    </source>
</evidence>
<dbReference type="GO" id="GO:0008738">
    <property type="term" value="F:L-fuculose-phosphate aldolase activity"/>
    <property type="evidence" value="ECO:0007669"/>
    <property type="project" value="UniProtKB-EC"/>
</dbReference>
<dbReference type="SMART" id="SM01007">
    <property type="entry name" value="Aldolase_II"/>
    <property type="match status" value="1"/>
</dbReference>
<evidence type="ECO:0000313" key="5">
    <source>
        <dbReference type="Proteomes" id="UP000537130"/>
    </source>
</evidence>
<name>A0A7W4W3V1_9GAMM</name>
<dbReference type="PANTHER" id="PTHR22789">
    <property type="entry name" value="FUCULOSE PHOSPHATE ALDOLASE"/>
    <property type="match status" value="1"/>
</dbReference>
<dbReference type="EMBL" id="JACHWY010000001">
    <property type="protein sequence ID" value="MBB3046960.1"/>
    <property type="molecule type" value="Genomic_DNA"/>
</dbReference>
<dbReference type="GO" id="GO:0046872">
    <property type="term" value="F:metal ion binding"/>
    <property type="evidence" value="ECO:0007669"/>
    <property type="project" value="UniProtKB-KW"/>
</dbReference>
<evidence type="ECO:0000259" key="3">
    <source>
        <dbReference type="SMART" id="SM01007"/>
    </source>
</evidence>
<evidence type="ECO:0000256" key="1">
    <source>
        <dbReference type="ARBA" id="ARBA00022723"/>
    </source>
</evidence>
<reference evidence="4 5" key="1">
    <citation type="submission" date="2020-08" db="EMBL/GenBank/DDBJ databases">
        <title>Genomic Encyclopedia of Type Strains, Phase III (KMG-III): the genomes of soil and plant-associated and newly described type strains.</title>
        <authorList>
            <person name="Whitman W."/>
        </authorList>
    </citation>
    <scope>NUCLEOTIDE SEQUENCE [LARGE SCALE GENOMIC DNA]</scope>
    <source>
        <strain evidence="4 5">CECT 8654</strain>
    </source>
</reference>
<dbReference type="AlphaFoldDB" id="A0A7W4W3V1"/>
<dbReference type="PANTHER" id="PTHR22789:SF0">
    <property type="entry name" value="3-OXO-TETRONATE 4-PHOSPHATE DECARBOXYLASE-RELATED"/>
    <property type="match status" value="1"/>
</dbReference>
<dbReference type="InterPro" id="IPR036409">
    <property type="entry name" value="Aldolase_II/adducin_N_sf"/>
</dbReference>
<feature type="domain" description="Class II aldolase/adducin N-terminal" evidence="3">
    <location>
        <begin position="11"/>
        <end position="186"/>
    </location>
</feature>
<dbReference type="Pfam" id="PF00596">
    <property type="entry name" value="Aldolase_II"/>
    <property type="match status" value="1"/>
</dbReference>
<dbReference type="InterPro" id="IPR001303">
    <property type="entry name" value="Aldolase_II/adducin_N"/>
</dbReference>
<gene>
    <name evidence="4" type="ORF">FHR99_001196</name>
</gene>
<dbReference type="InterPro" id="IPR050197">
    <property type="entry name" value="Aldolase_class_II_sugar_metab"/>
</dbReference>
<keyword evidence="5" id="KW-1185">Reference proteome</keyword>
<keyword evidence="1" id="KW-0479">Metal-binding</keyword>